<dbReference type="Gene3D" id="3.40.50.300">
    <property type="entry name" value="P-loop containing nucleotide triphosphate hydrolases"/>
    <property type="match status" value="1"/>
</dbReference>
<dbReference type="AlphaFoldDB" id="A0A200J7X5"/>
<evidence type="ECO:0000259" key="2">
    <source>
        <dbReference type="PROSITE" id="PS00662"/>
    </source>
</evidence>
<evidence type="ECO:0000256" key="1">
    <source>
        <dbReference type="ARBA" id="ARBA00006611"/>
    </source>
</evidence>
<dbReference type="InterPro" id="IPR050921">
    <property type="entry name" value="T4SS_GSP_E_ATPase"/>
</dbReference>
<dbReference type="Pfam" id="PF00437">
    <property type="entry name" value="T2SSE"/>
    <property type="match status" value="1"/>
</dbReference>
<evidence type="ECO:0000313" key="4">
    <source>
        <dbReference type="EMBL" id="WYJ93545.1"/>
    </source>
</evidence>
<dbReference type="EMBL" id="CP147246">
    <property type="protein sequence ID" value="WYJ93545.1"/>
    <property type="molecule type" value="Genomic_DNA"/>
</dbReference>
<comment type="similarity">
    <text evidence="1">Belongs to the GSP E family.</text>
</comment>
<dbReference type="InterPro" id="IPR001482">
    <property type="entry name" value="T2SS/T4SS_dom"/>
</dbReference>
<dbReference type="NCBIfam" id="TIGR01420">
    <property type="entry name" value="pilT_fam"/>
    <property type="match status" value="1"/>
</dbReference>
<dbReference type="SMART" id="SM00382">
    <property type="entry name" value="AAA"/>
    <property type="match status" value="1"/>
</dbReference>
<feature type="domain" description="Bacterial type II secretion system protein E" evidence="2">
    <location>
        <begin position="226"/>
        <end position="240"/>
    </location>
</feature>
<dbReference type="PROSITE" id="PS00662">
    <property type="entry name" value="T2SP_E"/>
    <property type="match status" value="1"/>
</dbReference>
<name>A0A200J7X5_9ENTE</name>
<dbReference type="GO" id="GO:0016887">
    <property type="term" value="F:ATP hydrolysis activity"/>
    <property type="evidence" value="ECO:0007669"/>
    <property type="project" value="InterPro"/>
</dbReference>
<gene>
    <name evidence="4" type="ORF">A5889_001045</name>
    <name evidence="3" type="ORF">A5889_002034</name>
</gene>
<evidence type="ECO:0000313" key="5">
    <source>
        <dbReference type="Proteomes" id="UP000196151"/>
    </source>
</evidence>
<keyword evidence="5" id="KW-1185">Reference proteome</keyword>
<dbReference type="Gene3D" id="3.30.450.90">
    <property type="match status" value="1"/>
</dbReference>
<proteinExistence type="inferred from homology"/>
<accession>A0A200J7X5</accession>
<sequence>MSQEVEIELPLHSAMKKEKGGRGINPKLRPFKEQFDELLRESVRQKVSDIHLTVGLPPIFRLNGELNEVASEEVLTNKTISMYGRVMCNSDQWTEFKENGEVDLAYEVKNASRFRVNIFKQKGNVSIALRIIATKIPELSSLGVPSVLKSMIQKKQGLFLVTGPTGSGKSTTLASMIDYLNRTKKTHIITLEDPIEYVHNHNMSVIDQREVGVDTESFSNGLRASLRQDPDIILVGELRDFDTISIALTAAETGHLVLGTLHTTSAAATIERIVDVFSPEQQSQIRTQLAGALVGILAQRLLPTRANDGRVAATEMLVNNKSIANLIRGNKTHQIGNMLQIGKSDGMYTMESCINRLVSAGKVDVDAAEALLGEEE</sequence>
<dbReference type="InterPro" id="IPR003593">
    <property type="entry name" value="AAA+_ATPase"/>
</dbReference>
<reference evidence="4" key="3">
    <citation type="submission" date="2024-03" db="EMBL/GenBank/DDBJ databases">
        <title>The Genome Sequence of Enterococcus sp. DIV0238c.</title>
        <authorList>
            <consortium name="The Broad Institute Genomics Platform"/>
            <consortium name="The Broad Institute Microbial Omics Core"/>
            <consortium name="The Broad Institute Genomic Center for Infectious Diseases"/>
            <person name="Earl A."/>
            <person name="Manson A."/>
            <person name="Gilmore M."/>
            <person name="Schwartman J."/>
            <person name="Shea T."/>
            <person name="Abouelleil A."/>
            <person name="Cao P."/>
            <person name="Chapman S."/>
            <person name="Cusick C."/>
            <person name="Young S."/>
            <person name="Neafsey D."/>
            <person name="Nusbaum C."/>
            <person name="Birren B."/>
        </authorList>
    </citation>
    <scope>NUCLEOTIDE SEQUENCE</scope>
    <source>
        <strain evidence="4">9D6_DIV0238</strain>
    </source>
</reference>
<dbReference type="RefSeq" id="WP_207114622.1">
    <property type="nucleotide sequence ID" value="NZ_CP147246.1"/>
</dbReference>
<reference evidence="4" key="2">
    <citation type="submission" date="2017-05" db="EMBL/GenBank/DDBJ databases">
        <authorList>
            <consortium name="The Broad Institute Genomics Platform"/>
            <consortium name="The Broad Institute Genomic Center for Infectious Diseases"/>
            <person name="Earl A."/>
            <person name="Manson A."/>
            <person name="Schwartman J."/>
            <person name="Gilmore M."/>
            <person name="Abouelleil A."/>
            <person name="Cao P."/>
            <person name="Chapman S."/>
            <person name="Cusick C."/>
            <person name="Shea T."/>
            <person name="Young S."/>
            <person name="Neafsey D."/>
            <person name="Nusbaum C."/>
            <person name="Birren B."/>
        </authorList>
    </citation>
    <scope>NUCLEOTIDE SEQUENCE</scope>
    <source>
        <strain evidence="4">9D6_DIV0238</strain>
    </source>
</reference>
<dbReference type="SUPFAM" id="SSF52540">
    <property type="entry name" value="P-loop containing nucleoside triphosphate hydrolases"/>
    <property type="match status" value="1"/>
</dbReference>
<dbReference type="EMBL" id="NIBQ01000002">
    <property type="protein sequence ID" value="OUZ33323.1"/>
    <property type="molecule type" value="Genomic_DNA"/>
</dbReference>
<dbReference type="InterPro" id="IPR006321">
    <property type="entry name" value="PilT/PilU"/>
</dbReference>
<dbReference type="CDD" id="cd01131">
    <property type="entry name" value="PilT"/>
    <property type="match status" value="1"/>
</dbReference>
<organism evidence="3">
    <name type="scientific">Candidatus Enterococcus dunnyi</name>
    <dbReference type="NCBI Taxonomy" id="1834192"/>
    <lineage>
        <taxon>Bacteria</taxon>
        <taxon>Bacillati</taxon>
        <taxon>Bacillota</taxon>
        <taxon>Bacilli</taxon>
        <taxon>Lactobacillales</taxon>
        <taxon>Enterococcaceae</taxon>
        <taxon>Enterococcus</taxon>
    </lineage>
</organism>
<reference evidence="3" key="1">
    <citation type="submission" date="2017-05" db="EMBL/GenBank/DDBJ databases">
        <title>The Genome Sequence of Enterococcus sp. 9D6_DIV0238.</title>
        <authorList>
            <consortium name="The Broad Institute Genomics Platform"/>
            <consortium name="The Broad Institute Genomic Center for Infectious Diseases"/>
            <person name="Earl A."/>
            <person name="Manson A."/>
            <person name="Schwartman J."/>
            <person name="Gilmore M."/>
            <person name="Abouelleil A."/>
            <person name="Cao P."/>
            <person name="Chapman S."/>
            <person name="Cusick C."/>
            <person name="Shea T."/>
            <person name="Young S."/>
            <person name="Neafsey D."/>
            <person name="Nusbaum C."/>
            <person name="Birren B."/>
        </authorList>
    </citation>
    <scope>NUCLEOTIDE SEQUENCE [LARGE SCALE GENOMIC DNA]</scope>
    <source>
        <strain evidence="3">9D6_DIV0238</strain>
    </source>
</reference>
<dbReference type="InterPro" id="IPR027417">
    <property type="entry name" value="P-loop_NTPase"/>
</dbReference>
<dbReference type="Proteomes" id="UP000196151">
    <property type="component" value="Chromosome"/>
</dbReference>
<dbReference type="PANTHER" id="PTHR30486">
    <property type="entry name" value="TWITCHING MOTILITY PROTEIN PILT"/>
    <property type="match status" value="1"/>
</dbReference>
<protein>
    <submittedName>
        <fullName evidence="4">Twitching motility protein PilT</fullName>
    </submittedName>
</protein>
<evidence type="ECO:0000313" key="3">
    <source>
        <dbReference type="EMBL" id="OUZ33323.1"/>
    </source>
</evidence>
<dbReference type="GO" id="GO:0005524">
    <property type="term" value="F:ATP binding"/>
    <property type="evidence" value="ECO:0007669"/>
    <property type="project" value="InterPro"/>
</dbReference>